<dbReference type="PROSITE" id="PS50109">
    <property type="entry name" value="HIS_KIN"/>
    <property type="match status" value="1"/>
</dbReference>
<comment type="caution">
    <text evidence="17">The sequence shown here is derived from an EMBL/GenBank/DDBJ whole genome shotgun (WGS) entry which is preliminary data.</text>
</comment>
<keyword evidence="10" id="KW-0067">ATP-binding</keyword>
<dbReference type="Gene3D" id="6.10.340.10">
    <property type="match status" value="1"/>
</dbReference>
<evidence type="ECO:0000256" key="6">
    <source>
        <dbReference type="ARBA" id="ARBA00022679"/>
    </source>
</evidence>
<dbReference type="InterPro" id="IPR003594">
    <property type="entry name" value="HATPase_dom"/>
</dbReference>
<dbReference type="InterPro" id="IPR003661">
    <property type="entry name" value="HisK_dim/P_dom"/>
</dbReference>
<dbReference type="PRINTS" id="PR00344">
    <property type="entry name" value="BCTRLSENSOR"/>
</dbReference>
<sequence length="449" mass="50867">MSLRTRLMVLTSAWLVFILVLFSTLLYSFFVGITAKSEKELLFGKAQSILENRKVHDERYWSDADLLDEFLVSDEMIRIIGMDGLVKLELQSNEILVVEPPHVTTRDSFSIKRIDKTRYLYVEVPIMSGSEQIGVLEIARKLTKWSLYINVLTTALILMSIGAVVVSAIGSFFYSSFLFQPLRQLNSTMQMIQLSGTFRKLDDEFMARTDELGKLGITFNEMISRLEELVQKQKRFVADASHELRTPLTIIESYAGMLNRWGSEDPELRKEAIDAILGESHRLKSLVGSLMQLAESEQEDWLRMEQIDLMAIVRSAASAMEVAFSRDIRIESRSDSVPITGDSEKLKQLLIILLDNAIKYSAEPVRIRVVALQQAVQVMVVDEGIGMEDKTLPFLFDRFFRTDLARTRQTGGFGLGLSIAKSIVERHEGAIRIESRPGKGTTVIVELPR</sequence>
<dbReference type="AlphaFoldDB" id="A0A3B0BIA7"/>
<dbReference type="Proteomes" id="UP000282311">
    <property type="component" value="Unassembled WGS sequence"/>
</dbReference>
<dbReference type="InterPro" id="IPR050428">
    <property type="entry name" value="TCS_sensor_his_kinase"/>
</dbReference>
<protein>
    <recommendedName>
        <fullName evidence="3">histidine kinase</fullName>
        <ecNumber evidence="3">2.7.13.3</ecNumber>
    </recommendedName>
</protein>
<dbReference type="OrthoDB" id="9786919at2"/>
<evidence type="ECO:0000256" key="9">
    <source>
        <dbReference type="ARBA" id="ARBA00022777"/>
    </source>
</evidence>
<keyword evidence="12" id="KW-0902">Two-component regulatory system</keyword>
<dbReference type="EMBL" id="RBAH01000027">
    <property type="protein sequence ID" value="RKN72384.1"/>
    <property type="molecule type" value="Genomic_DNA"/>
</dbReference>
<dbReference type="InterPro" id="IPR005467">
    <property type="entry name" value="His_kinase_dom"/>
</dbReference>
<dbReference type="Pfam" id="PF00672">
    <property type="entry name" value="HAMP"/>
    <property type="match status" value="1"/>
</dbReference>
<evidence type="ECO:0000256" key="8">
    <source>
        <dbReference type="ARBA" id="ARBA00022741"/>
    </source>
</evidence>
<accession>A0A3B0BIA7</accession>
<name>A0A3B0BIA7_9BACL</name>
<evidence type="ECO:0000256" key="4">
    <source>
        <dbReference type="ARBA" id="ARBA00022475"/>
    </source>
</evidence>
<dbReference type="SMART" id="SM00387">
    <property type="entry name" value="HATPase_c"/>
    <property type="match status" value="1"/>
</dbReference>
<dbReference type="EC" id="2.7.13.3" evidence="3"/>
<dbReference type="CDD" id="cd00082">
    <property type="entry name" value="HisKA"/>
    <property type="match status" value="1"/>
</dbReference>
<keyword evidence="13 14" id="KW-0472">Membrane</keyword>
<dbReference type="SUPFAM" id="SSF55874">
    <property type="entry name" value="ATPase domain of HSP90 chaperone/DNA topoisomerase II/histidine kinase"/>
    <property type="match status" value="1"/>
</dbReference>
<dbReference type="GO" id="GO:0000155">
    <property type="term" value="F:phosphorelay sensor kinase activity"/>
    <property type="evidence" value="ECO:0007669"/>
    <property type="project" value="InterPro"/>
</dbReference>
<dbReference type="RefSeq" id="WP_120750633.1">
    <property type="nucleotide sequence ID" value="NZ_RBAH01000027.1"/>
</dbReference>
<dbReference type="SUPFAM" id="SSF47384">
    <property type="entry name" value="Homodimeric domain of signal transducing histidine kinase"/>
    <property type="match status" value="1"/>
</dbReference>
<evidence type="ECO:0000259" key="15">
    <source>
        <dbReference type="PROSITE" id="PS50109"/>
    </source>
</evidence>
<dbReference type="Gene3D" id="3.30.565.10">
    <property type="entry name" value="Histidine kinase-like ATPase, C-terminal domain"/>
    <property type="match status" value="1"/>
</dbReference>
<dbReference type="GO" id="GO:0005524">
    <property type="term" value="F:ATP binding"/>
    <property type="evidence" value="ECO:0007669"/>
    <property type="project" value="UniProtKB-KW"/>
</dbReference>
<comment type="catalytic activity">
    <reaction evidence="1">
        <text>ATP + protein L-histidine = ADP + protein N-phospho-L-histidine.</text>
        <dbReference type="EC" id="2.7.13.3"/>
    </reaction>
</comment>
<gene>
    <name evidence="17" type="ORF">D7M11_28300</name>
</gene>
<dbReference type="PROSITE" id="PS50885">
    <property type="entry name" value="HAMP"/>
    <property type="match status" value="1"/>
</dbReference>
<evidence type="ECO:0000256" key="12">
    <source>
        <dbReference type="ARBA" id="ARBA00023012"/>
    </source>
</evidence>
<feature type="domain" description="HAMP" evidence="16">
    <location>
        <begin position="176"/>
        <end position="231"/>
    </location>
</feature>
<dbReference type="Gene3D" id="1.10.287.130">
    <property type="match status" value="1"/>
</dbReference>
<dbReference type="InterPro" id="IPR004358">
    <property type="entry name" value="Sig_transdc_His_kin-like_C"/>
</dbReference>
<proteinExistence type="predicted"/>
<reference evidence="17 18" key="1">
    <citation type="journal article" date="2007" name="Int. J. Syst. Evol. Microbiol.">
        <title>Paenibacillus ginsengarvi sp. nov., isolated from soil from ginseng cultivation.</title>
        <authorList>
            <person name="Yoon M.H."/>
            <person name="Ten L.N."/>
            <person name="Im W.T."/>
        </authorList>
    </citation>
    <scope>NUCLEOTIDE SEQUENCE [LARGE SCALE GENOMIC DNA]</scope>
    <source>
        <strain evidence="17 18">KCTC 13059</strain>
    </source>
</reference>
<dbReference type="FunFam" id="3.30.565.10:FF:000006">
    <property type="entry name" value="Sensor histidine kinase WalK"/>
    <property type="match status" value="1"/>
</dbReference>
<dbReference type="SMART" id="SM00304">
    <property type="entry name" value="HAMP"/>
    <property type="match status" value="1"/>
</dbReference>
<evidence type="ECO:0000313" key="17">
    <source>
        <dbReference type="EMBL" id="RKN72384.1"/>
    </source>
</evidence>
<evidence type="ECO:0000256" key="11">
    <source>
        <dbReference type="ARBA" id="ARBA00022989"/>
    </source>
</evidence>
<feature type="transmembrane region" description="Helical" evidence="14">
    <location>
        <begin position="147"/>
        <end position="174"/>
    </location>
</feature>
<keyword evidence="5" id="KW-0597">Phosphoprotein</keyword>
<dbReference type="SMART" id="SM00388">
    <property type="entry name" value="HisKA"/>
    <property type="match status" value="1"/>
</dbReference>
<keyword evidence="4" id="KW-1003">Cell membrane</keyword>
<evidence type="ECO:0000256" key="13">
    <source>
        <dbReference type="ARBA" id="ARBA00023136"/>
    </source>
</evidence>
<dbReference type="Pfam" id="PF02518">
    <property type="entry name" value="HATPase_c"/>
    <property type="match status" value="1"/>
</dbReference>
<keyword evidence="7 14" id="KW-0812">Transmembrane</keyword>
<evidence type="ECO:0000256" key="1">
    <source>
        <dbReference type="ARBA" id="ARBA00000085"/>
    </source>
</evidence>
<dbReference type="InterPro" id="IPR036890">
    <property type="entry name" value="HATPase_C_sf"/>
</dbReference>
<dbReference type="CDD" id="cd06225">
    <property type="entry name" value="HAMP"/>
    <property type="match status" value="1"/>
</dbReference>
<evidence type="ECO:0000313" key="18">
    <source>
        <dbReference type="Proteomes" id="UP000282311"/>
    </source>
</evidence>
<keyword evidence="8" id="KW-0547">Nucleotide-binding</keyword>
<keyword evidence="9 17" id="KW-0418">Kinase</keyword>
<evidence type="ECO:0000256" key="14">
    <source>
        <dbReference type="SAM" id="Phobius"/>
    </source>
</evidence>
<evidence type="ECO:0000256" key="3">
    <source>
        <dbReference type="ARBA" id="ARBA00012438"/>
    </source>
</evidence>
<dbReference type="InterPro" id="IPR003660">
    <property type="entry name" value="HAMP_dom"/>
</dbReference>
<evidence type="ECO:0000256" key="5">
    <source>
        <dbReference type="ARBA" id="ARBA00022553"/>
    </source>
</evidence>
<keyword evidence="18" id="KW-1185">Reference proteome</keyword>
<feature type="transmembrane region" description="Helical" evidence="14">
    <location>
        <begin position="12"/>
        <end position="35"/>
    </location>
</feature>
<evidence type="ECO:0000256" key="7">
    <source>
        <dbReference type="ARBA" id="ARBA00022692"/>
    </source>
</evidence>
<dbReference type="PANTHER" id="PTHR45436">
    <property type="entry name" value="SENSOR HISTIDINE KINASE YKOH"/>
    <property type="match status" value="1"/>
</dbReference>
<dbReference type="GO" id="GO:0005886">
    <property type="term" value="C:plasma membrane"/>
    <property type="evidence" value="ECO:0007669"/>
    <property type="project" value="UniProtKB-SubCell"/>
</dbReference>
<dbReference type="InterPro" id="IPR036097">
    <property type="entry name" value="HisK_dim/P_sf"/>
</dbReference>
<evidence type="ECO:0000256" key="2">
    <source>
        <dbReference type="ARBA" id="ARBA00004651"/>
    </source>
</evidence>
<evidence type="ECO:0000256" key="10">
    <source>
        <dbReference type="ARBA" id="ARBA00022840"/>
    </source>
</evidence>
<organism evidence="17 18">
    <name type="scientific">Paenibacillus ginsengarvi</name>
    <dbReference type="NCBI Taxonomy" id="400777"/>
    <lineage>
        <taxon>Bacteria</taxon>
        <taxon>Bacillati</taxon>
        <taxon>Bacillota</taxon>
        <taxon>Bacilli</taxon>
        <taxon>Bacillales</taxon>
        <taxon>Paenibacillaceae</taxon>
        <taxon>Paenibacillus</taxon>
    </lineage>
</organism>
<dbReference type="FunFam" id="1.10.287.130:FF:000001">
    <property type="entry name" value="Two-component sensor histidine kinase"/>
    <property type="match status" value="1"/>
</dbReference>
<comment type="subcellular location">
    <subcellularLocation>
        <location evidence="2">Cell membrane</location>
        <topology evidence="2">Multi-pass membrane protein</topology>
    </subcellularLocation>
</comment>
<keyword evidence="11 14" id="KW-1133">Transmembrane helix</keyword>
<dbReference type="PANTHER" id="PTHR45436:SF5">
    <property type="entry name" value="SENSOR HISTIDINE KINASE TRCS"/>
    <property type="match status" value="1"/>
</dbReference>
<evidence type="ECO:0000259" key="16">
    <source>
        <dbReference type="PROSITE" id="PS50885"/>
    </source>
</evidence>
<dbReference type="Pfam" id="PF00512">
    <property type="entry name" value="HisKA"/>
    <property type="match status" value="1"/>
</dbReference>
<keyword evidence="6" id="KW-0808">Transferase</keyword>
<feature type="domain" description="Histidine kinase" evidence="15">
    <location>
        <begin position="239"/>
        <end position="449"/>
    </location>
</feature>